<dbReference type="PANTHER" id="PTHR42786">
    <property type="entry name" value="TRNA/RRNA METHYLTRANSFERASE"/>
    <property type="match status" value="1"/>
</dbReference>
<dbReference type="GO" id="GO:0002128">
    <property type="term" value="P:tRNA nucleoside ribose methylation"/>
    <property type="evidence" value="ECO:0007669"/>
    <property type="project" value="TreeGrafter"/>
</dbReference>
<evidence type="ECO:0000256" key="4">
    <source>
        <dbReference type="ARBA" id="ARBA00022691"/>
    </source>
</evidence>
<evidence type="ECO:0000256" key="1">
    <source>
        <dbReference type="ARBA" id="ARBA00007228"/>
    </source>
</evidence>
<organism evidence="7 8">
    <name type="scientific">Geothermobacter ehrlichii</name>
    <dbReference type="NCBI Taxonomy" id="213224"/>
    <lineage>
        <taxon>Bacteria</taxon>
        <taxon>Pseudomonadati</taxon>
        <taxon>Thermodesulfobacteriota</taxon>
        <taxon>Desulfuromonadia</taxon>
        <taxon>Desulfuromonadales</taxon>
        <taxon>Geothermobacteraceae</taxon>
        <taxon>Geothermobacter</taxon>
    </lineage>
</organism>
<dbReference type="GO" id="GO:0003723">
    <property type="term" value="F:RNA binding"/>
    <property type="evidence" value="ECO:0007669"/>
    <property type="project" value="InterPro"/>
</dbReference>
<keyword evidence="3 7" id="KW-0808">Transferase</keyword>
<dbReference type="Gene3D" id="3.40.1280.10">
    <property type="match status" value="1"/>
</dbReference>
<dbReference type="PANTHER" id="PTHR42786:SF2">
    <property type="entry name" value="TRNA (CYTIDINE_URIDINE-2'-O-)-METHYLTRANSFERASE TRMJ"/>
    <property type="match status" value="1"/>
</dbReference>
<feature type="domain" description="tRNA/rRNA methyltransferase SpoU type" evidence="6">
    <location>
        <begin position="10"/>
        <end position="160"/>
    </location>
</feature>
<dbReference type="RefSeq" id="WP_246140168.1">
    <property type="nucleotide sequence ID" value="NZ_VNIB01000002.1"/>
</dbReference>
<protein>
    <recommendedName>
        <fullName evidence="5">tRNA (cytidine/uridine-2'-O-)-methyltransferase TrmJ</fullName>
        <ecNumber evidence="5">2.1.1.200</ecNumber>
    </recommendedName>
    <alternativeName>
        <fullName evidence="5">tRNA (cytidine(32)/uridine(32)-2'-O)-methyltransferase</fullName>
    </alternativeName>
    <alternativeName>
        <fullName evidence="5">tRNA Cm32/Um32 methyltransferase</fullName>
    </alternativeName>
</protein>
<dbReference type="Proteomes" id="UP000324159">
    <property type="component" value="Unassembled WGS sequence"/>
</dbReference>
<gene>
    <name evidence="5" type="primary">trmJ</name>
    <name evidence="7" type="ORF">EDC39_102235</name>
</gene>
<dbReference type="EC" id="2.1.1.200" evidence="5"/>
<dbReference type="InterPro" id="IPR001537">
    <property type="entry name" value="SpoU_MeTrfase"/>
</dbReference>
<dbReference type="PIRSF" id="PIRSF004808">
    <property type="entry name" value="LasT"/>
    <property type="match status" value="1"/>
</dbReference>
<accession>A0A5D3WMI3</accession>
<comment type="subunit">
    <text evidence="5">Homodimer.</text>
</comment>
<keyword evidence="2 5" id="KW-0489">Methyltransferase</keyword>
<comment type="similarity">
    <text evidence="1">Belongs to the class IV-like SAM-binding methyltransferase superfamily. RNA methyltransferase TrmH family.</text>
</comment>
<dbReference type="GO" id="GO:0160206">
    <property type="term" value="F:tRNA (cytidine(32)/uridine(32)-2'-O)-methyltransferase activity"/>
    <property type="evidence" value="ECO:0007669"/>
    <property type="project" value="UniProtKB-EC"/>
</dbReference>
<dbReference type="GO" id="GO:0005829">
    <property type="term" value="C:cytosol"/>
    <property type="evidence" value="ECO:0007669"/>
    <property type="project" value="TreeGrafter"/>
</dbReference>
<dbReference type="InterPro" id="IPR029028">
    <property type="entry name" value="Alpha/beta_knot_MTases"/>
</dbReference>
<keyword evidence="5" id="KW-0819">tRNA processing</keyword>
<dbReference type="Pfam" id="PF00588">
    <property type="entry name" value="SpoU_methylase"/>
    <property type="match status" value="1"/>
</dbReference>
<comment type="subcellular location">
    <subcellularLocation>
        <location evidence="5">Cytoplasm</location>
    </subcellularLocation>
</comment>
<proteinExistence type="inferred from homology"/>
<dbReference type="Gene3D" id="1.10.8.590">
    <property type="match status" value="1"/>
</dbReference>
<comment type="caution">
    <text evidence="7">The sequence shown here is derived from an EMBL/GenBank/DDBJ whole genome shotgun (WGS) entry which is preliminary data.</text>
</comment>
<evidence type="ECO:0000259" key="6">
    <source>
        <dbReference type="Pfam" id="PF00588"/>
    </source>
</evidence>
<keyword evidence="5" id="KW-0963">Cytoplasm</keyword>
<comment type="function">
    <text evidence="5">Catalyzes the formation of 2'O-methylated cytidine (Cm32) or 2'O-methylated uridine (Um32) at position 32 in tRNA.</text>
</comment>
<evidence type="ECO:0000256" key="3">
    <source>
        <dbReference type="ARBA" id="ARBA00022679"/>
    </source>
</evidence>
<sequence>MNDMTSLDHIAVVLVEPKGALNIGSVCRVMANFGLGRLRLVNPQADHLSDPARKMAVKASFLLESAECFDSLEAALADCSLSIGTTRRFGKYRENLLHPEQAAGLCLEQAPGGRVGLVFGREDHGLFNEELDLCQRLMTIPTCGPVKSMNLAQAVAVTLYEASRARARAAGLAAGGRKLAANEELEQMYAHMRRTLLDIDFLDRQNPDHILRALRQIFGRAGLSSREVRILRGLMSRIDWVEGERRKLHKGA</sequence>
<comment type="catalytic activity">
    <reaction evidence="5">
        <text>cytidine(32) in tRNA + S-adenosyl-L-methionine = 2'-O-methylcytidine(32) in tRNA + S-adenosyl-L-homocysteine + H(+)</text>
        <dbReference type="Rhea" id="RHEA:42932"/>
        <dbReference type="Rhea" id="RHEA-COMP:10288"/>
        <dbReference type="Rhea" id="RHEA-COMP:10289"/>
        <dbReference type="ChEBI" id="CHEBI:15378"/>
        <dbReference type="ChEBI" id="CHEBI:57856"/>
        <dbReference type="ChEBI" id="CHEBI:59789"/>
        <dbReference type="ChEBI" id="CHEBI:74495"/>
        <dbReference type="ChEBI" id="CHEBI:82748"/>
        <dbReference type="EC" id="2.1.1.200"/>
    </reaction>
</comment>
<dbReference type="EMBL" id="VNIB01000002">
    <property type="protein sequence ID" value="TYO99709.1"/>
    <property type="molecule type" value="Genomic_DNA"/>
</dbReference>
<evidence type="ECO:0000313" key="7">
    <source>
        <dbReference type="EMBL" id="TYO99709.1"/>
    </source>
</evidence>
<dbReference type="CDD" id="cd18093">
    <property type="entry name" value="SpoU-like_TrmJ"/>
    <property type="match status" value="1"/>
</dbReference>
<dbReference type="AlphaFoldDB" id="A0A5D3WMI3"/>
<dbReference type="GO" id="GO:0106339">
    <property type="term" value="F:tRNA (cytidine(32)-2'-O)-methyltransferase activity"/>
    <property type="evidence" value="ECO:0007669"/>
    <property type="project" value="RHEA"/>
</dbReference>
<dbReference type="InterPro" id="IPR004384">
    <property type="entry name" value="RNA_MeTrfase_TrmJ/LasT"/>
</dbReference>
<evidence type="ECO:0000256" key="2">
    <source>
        <dbReference type="ARBA" id="ARBA00022603"/>
    </source>
</evidence>
<keyword evidence="8" id="KW-1185">Reference proteome</keyword>
<dbReference type="SUPFAM" id="SSF75217">
    <property type="entry name" value="alpha/beta knot"/>
    <property type="match status" value="1"/>
</dbReference>
<keyword evidence="4 5" id="KW-0949">S-adenosyl-L-methionine</keyword>
<dbReference type="NCBIfam" id="TIGR00050">
    <property type="entry name" value="rRNA_methyl_1"/>
    <property type="match status" value="1"/>
</dbReference>
<evidence type="ECO:0000256" key="5">
    <source>
        <dbReference type="RuleBase" id="RU362024"/>
    </source>
</evidence>
<evidence type="ECO:0000313" key="8">
    <source>
        <dbReference type="Proteomes" id="UP000324159"/>
    </source>
</evidence>
<dbReference type="InterPro" id="IPR029026">
    <property type="entry name" value="tRNA_m1G_MTases_N"/>
</dbReference>
<name>A0A5D3WMI3_9BACT</name>
<comment type="catalytic activity">
    <reaction evidence="5">
        <text>uridine(32) in tRNA + S-adenosyl-L-methionine = 2'-O-methyluridine(32) in tRNA + S-adenosyl-L-homocysteine + H(+)</text>
        <dbReference type="Rhea" id="RHEA:42936"/>
        <dbReference type="Rhea" id="RHEA-COMP:10107"/>
        <dbReference type="Rhea" id="RHEA-COMP:10290"/>
        <dbReference type="ChEBI" id="CHEBI:15378"/>
        <dbReference type="ChEBI" id="CHEBI:57856"/>
        <dbReference type="ChEBI" id="CHEBI:59789"/>
        <dbReference type="ChEBI" id="CHEBI:65315"/>
        <dbReference type="ChEBI" id="CHEBI:74478"/>
        <dbReference type="EC" id="2.1.1.200"/>
    </reaction>
</comment>
<reference evidence="7 8" key="1">
    <citation type="submission" date="2019-07" db="EMBL/GenBank/DDBJ databases">
        <title>Genomic Encyclopedia of Type Strains, Phase IV (KMG-IV): sequencing the most valuable type-strain genomes for metagenomic binning, comparative biology and taxonomic classification.</title>
        <authorList>
            <person name="Goeker M."/>
        </authorList>
    </citation>
    <scope>NUCLEOTIDE SEQUENCE [LARGE SCALE GENOMIC DNA]</scope>
    <source>
        <strain evidence="7 8">SS015</strain>
    </source>
</reference>